<sequence>MLKKVIIKGRSVVLRPLSLKDAPWFCRWLKDREVTKFLAIYELPPPALKEEIEWIKEARRDKNNLRLAITTTEGKLIGSIGLNKIDRYHRRAEYGIFIGDQRYWGQGYGTEAGKLIIDYGFKKLKLHRIYLRFIAYNIRGQKSYKKIGFKLEGRQRDHTFRDGAWHDEVMMGILKSDILENKKLKIKK</sequence>
<evidence type="ECO:0000313" key="2">
    <source>
        <dbReference type="EMBL" id="OGY44797.1"/>
    </source>
</evidence>
<dbReference type="AlphaFoldDB" id="A0A1G1XZQ8"/>
<dbReference type="InterPro" id="IPR016181">
    <property type="entry name" value="Acyl_CoA_acyltransferase"/>
</dbReference>
<gene>
    <name evidence="2" type="ORF">A2729_02835</name>
</gene>
<protein>
    <recommendedName>
        <fullName evidence="1">N-acetyltransferase domain-containing protein</fullName>
    </recommendedName>
</protein>
<dbReference type="Proteomes" id="UP000178930">
    <property type="component" value="Unassembled WGS sequence"/>
</dbReference>
<dbReference type="PANTHER" id="PTHR43415:SF3">
    <property type="entry name" value="GNAT-FAMILY ACETYLTRANSFERASE"/>
    <property type="match status" value="1"/>
</dbReference>
<dbReference type="InterPro" id="IPR000182">
    <property type="entry name" value="GNAT_dom"/>
</dbReference>
<comment type="caution">
    <text evidence="2">The sequence shown here is derived from an EMBL/GenBank/DDBJ whole genome shotgun (WGS) entry which is preliminary data.</text>
</comment>
<feature type="domain" description="N-acetyltransferase" evidence="1">
    <location>
        <begin position="12"/>
        <end position="176"/>
    </location>
</feature>
<proteinExistence type="predicted"/>
<dbReference type="GO" id="GO:0016747">
    <property type="term" value="F:acyltransferase activity, transferring groups other than amino-acyl groups"/>
    <property type="evidence" value="ECO:0007669"/>
    <property type="project" value="InterPro"/>
</dbReference>
<name>A0A1G1XZQ8_9BACT</name>
<dbReference type="STRING" id="1797532.A2729_02835"/>
<accession>A0A1G1XZQ8</accession>
<evidence type="ECO:0000313" key="3">
    <source>
        <dbReference type="Proteomes" id="UP000178930"/>
    </source>
</evidence>
<dbReference type="Gene3D" id="3.40.630.30">
    <property type="match status" value="1"/>
</dbReference>
<organism evidence="2 3">
    <name type="scientific">Candidatus Buchananbacteria bacterium RIFCSPHIGHO2_01_FULL_39_14</name>
    <dbReference type="NCBI Taxonomy" id="1797532"/>
    <lineage>
        <taxon>Bacteria</taxon>
        <taxon>Candidatus Buchananiibacteriota</taxon>
    </lineage>
</organism>
<dbReference type="EMBL" id="MHIB01000012">
    <property type="protein sequence ID" value="OGY44797.1"/>
    <property type="molecule type" value="Genomic_DNA"/>
</dbReference>
<evidence type="ECO:0000259" key="1">
    <source>
        <dbReference type="PROSITE" id="PS51186"/>
    </source>
</evidence>
<dbReference type="PROSITE" id="PS51186">
    <property type="entry name" value="GNAT"/>
    <property type="match status" value="1"/>
</dbReference>
<dbReference type="Pfam" id="PF13302">
    <property type="entry name" value="Acetyltransf_3"/>
    <property type="match status" value="1"/>
</dbReference>
<dbReference type="PANTHER" id="PTHR43415">
    <property type="entry name" value="SPERMIDINE N(1)-ACETYLTRANSFERASE"/>
    <property type="match status" value="1"/>
</dbReference>
<dbReference type="CDD" id="cd04301">
    <property type="entry name" value="NAT_SF"/>
    <property type="match status" value="1"/>
</dbReference>
<reference evidence="2 3" key="1">
    <citation type="journal article" date="2016" name="Nat. Commun.">
        <title>Thousands of microbial genomes shed light on interconnected biogeochemical processes in an aquifer system.</title>
        <authorList>
            <person name="Anantharaman K."/>
            <person name="Brown C.T."/>
            <person name="Hug L.A."/>
            <person name="Sharon I."/>
            <person name="Castelle C.J."/>
            <person name="Probst A.J."/>
            <person name="Thomas B.C."/>
            <person name="Singh A."/>
            <person name="Wilkins M.J."/>
            <person name="Karaoz U."/>
            <person name="Brodie E.L."/>
            <person name="Williams K.H."/>
            <person name="Hubbard S.S."/>
            <person name="Banfield J.F."/>
        </authorList>
    </citation>
    <scope>NUCLEOTIDE SEQUENCE [LARGE SCALE GENOMIC DNA]</scope>
</reference>
<dbReference type="SUPFAM" id="SSF55729">
    <property type="entry name" value="Acyl-CoA N-acyltransferases (Nat)"/>
    <property type="match status" value="1"/>
</dbReference>